<organism evidence="6 7">
    <name type="scientific">Defluviimonas salinarum</name>
    <dbReference type="NCBI Taxonomy" id="2992147"/>
    <lineage>
        <taxon>Bacteria</taxon>
        <taxon>Pseudomonadati</taxon>
        <taxon>Pseudomonadota</taxon>
        <taxon>Alphaproteobacteria</taxon>
        <taxon>Rhodobacterales</taxon>
        <taxon>Paracoccaceae</taxon>
        <taxon>Albidovulum</taxon>
    </lineage>
</organism>
<dbReference type="SUPFAM" id="SSF46689">
    <property type="entry name" value="Homeodomain-like"/>
    <property type="match status" value="1"/>
</dbReference>
<dbReference type="Proteomes" id="UP001207582">
    <property type="component" value="Unassembled WGS sequence"/>
</dbReference>
<comment type="caution">
    <text evidence="6">The sequence shown here is derived from an EMBL/GenBank/DDBJ whole genome shotgun (WGS) entry which is preliminary data.</text>
</comment>
<feature type="domain" description="HTH tetR-type" evidence="5">
    <location>
        <begin position="21"/>
        <end position="81"/>
    </location>
</feature>
<dbReference type="EMBL" id="JAPDOG010000022">
    <property type="protein sequence ID" value="MCW3783631.1"/>
    <property type="molecule type" value="Genomic_DNA"/>
</dbReference>
<dbReference type="PROSITE" id="PS01081">
    <property type="entry name" value="HTH_TETR_1"/>
    <property type="match status" value="1"/>
</dbReference>
<feature type="DNA-binding region" description="H-T-H motif" evidence="4">
    <location>
        <begin position="44"/>
        <end position="63"/>
    </location>
</feature>
<accession>A0ABT3J7G9</accession>
<dbReference type="InterPro" id="IPR050109">
    <property type="entry name" value="HTH-type_TetR-like_transc_reg"/>
</dbReference>
<evidence type="ECO:0000256" key="2">
    <source>
        <dbReference type="ARBA" id="ARBA00023125"/>
    </source>
</evidence>
<evidence type="ECO:0000256" key="1">
    <source>
        <dbReference type="ARBA" id="ARBA00023015"/>
    </source>
</evidence>
<protein>
    <submittedName>
        <fullName evidence="6">TetR/AcrR family transcriptional regulator</fullName>
    </submittedName>
</protein>
<keyword evidence="2 4" id="KW-0238">DNA-binding</keyword>
<dbReference type="PANTHER" id="PTHR30055:SF234">
    <property type="entry name" value="HTH-TYPE TRANSCRIPTIONAL REGULATOR BETI"/>
    <property type="match status" value="1"/>
</dbReference>
<name>A0ABT3J7G9_9RHOB</name>
<keyword evidence="7" id="KW-1185">Reference proteome</keyword>
<sequence>MPCIDMLYWIRMPSLRERQKTKRRERILRAAVSLFQSQGFQATTLEQIAVSAEISTGTIYNYFRNKAELLIAIVDANAKAAYEIGLKVVENPPADPVEAVELLTFKMCEGLLDPLTKEMWREAVAIVISQPHTQFATSYMDNYNMVEELQRKLLQALMDQGLFRPDVDVMLIGDMLSESMSMRQLFFFRDDDADLDDLIESIRQRTRALIGLIAVGNEVIRTDA</sequence>
<gene>
    <name evidence="6" type="ORF">OM960_18990</name>
</gene>
<keyword evidence="3" id="KW-0804">Transcription</keyword>
<reference evidence="6 7" key="1">
    <citation type="submission" date="2022-10" db="EMBL/GenBank/DDBJ databases">
        <title>Defluviimonas sp. CAU 1641 isolated from mud.</title>
        <authorList>
            <person name="Kim W."/>
        </authorList>
    </citation>
    <scope>NUCLEOTIDE SEQUENCE [LARGE SCALE GENOMIC DNA]</scope>
    <source>
        <strain evidence="6 7">CAU 1641</strain>
    </source>
</reference>
<evidence type="ECO:0000259" key="5">
    <source>
        <dbReference type="PROSITE" id="PS50977"/>
    </source>
</evidence>
<dbReference type="PRINTS" id="PR00455">
    <property type="entry name" value="HTHTETR"/>
</dbReference>
<dbReference type="PROSITE" id="PS50977">
    <property type="entry name" value="HTH_TETR_2"/>
    <property type="match status" value="1"/>
</dbReference>
<keyword evidence="1" id="KW-0805">Transcription regulation</keyword>
<dbReference type="PANTHER" id="PTHR30055">
    <property type="entry name" value="HTH-TYPE TRANSCRIPTIONAL REGULATOR RUTR"/>
    <property type="match status" value="1"/>
</dbReference>
<dbReference type="Gene3D" id="1.10.357.10">
    <property type="entry name" value="Tetracycline Repressor, domain 2"/>
    <property type="match status" value="1"/>
</dbReference>
<evidence type="ECO:0000256" key="3">
    <source>
        <dbReference type="ARBA" id="ARBA00023163"/>
    </source>
</evidence>
<dbReference type="InterPro" id="IPR036271">
    <property type="entry name" value="Tet_transcr_reg_TetR-rel_C_sf"/>
</dbReference>
<evidence type="ECO:0000256" key="4">
    <source>
        <dbReference type="PROSITE-ProRule" id="PRU00335"/>
    </source>
</evidence>
<dbReference type="InterPro" id="IPR001647">
    <property type="entry name" value="HTH_TetR"/>
</dbReference>
<dbReference type="InterPro" id="IPR009057">
    <property type="entry name" value="Homeodomain-like_sf"/>
</dbReference>
<dbReference type="SUPFAM" id="SSF48498">
    <property type="entry name" value="Tetracyclin repressor-like, C-terminal domain"/>
    <property type="match status" value="1"/>
</dbReference>
<evidence type="ECO:0000313" key="7">
    <source>
        <dbReference type="Proteomes" id="UP001207582"/>
    </source>
</evidence>
<proteinExistence type="predicted"/>
<dbReference type="Pfam" id="PF00440">
    <property type="entry name" value="TetR_N"/>
    <property type="match status" value="1"/>
</dbReference>
<evidence type="ECO:0000313" key="6">
    <source>
        <dbReference type="EMBL" id="MCW3783631.1"/>
    </source>
</evidence>
<dbReference type="InterPro" id="IPR023772">
    <property type="entry name" value="DNA-bd_HTH_TetR-type_CS"/>
</dbReference>